<dbReference type="EMBL" id="CAMPGE010003714">
    <property type="protein sequence ID" value="CAI2362558.1"/>
    <property type="molecule type" value="Genomic_DNA"/>
</dbReference>
<evidence type="ECO:0000313" key="3">
    <source>
        <dbReference type="Proteomes" id="UP001295684"/>
    </source>
</evidence>
<feature type="compositionally biased region" description="Basic and acidic residues" evidence="1">
    <location>
        <begin position="29"/>
        <end position="67"/>
    </location>
</feature>
<evidence type="ECO:0000256" key="1">
    <source>
        <dbReference type="SAM" id="MobiDB-lite"/>
    </source>
</evidence>
<dbReference type="Proteomes" id="UP001295684">
    <property type="component" value="Unassembled WGS sequence"/>
</dbReference>
<gene>
    <name evidence="2" type="ORF">ECRASSUSDP1_LOCUS3882</name>
</gene>
<keyword evidence="3" id="KW-1185">Reference proteome</keyword>
<feature type="region of interest" description="Disordered" evidence="1">
    <location>
        <begin position="1"/>
        <end position="67"/>
    </location>
</feature>
<reference evidence="2" key="1">
    <citation type="submission" date="2023-07" db="EMBL/GenBank/DDBJ databases">
        <authorList>
            <consortium name="AG Swart"/>
            <person name="Singh M."/>
            <person name="Singh A."/>
            <person name="Seah K."/>
            <person name="Emmerich C."/>
        </authorList>
    </citation>
    <scope>NUCLEOTIDE SEQUENCE</scope>
    <source>
        <strain evidence="2">DP1</strain>
    </source>
</reference>
<protein>
    <submittedName>
        <fullName evidence="2">Uncharacterized protein</fullName>
    </submittedName>
</protein>
<sequence length="488" mass="56461">MDSEDHNQILSKQADFPLKGQNPNQSLYQHHEKSESKKQEGEDLDFIKERGVNKSSHEGSTPKRDLKISVDDRTNVFGGSQLSPINKDMTMKHPVKPVTIMRKLSHTRLGSMERGRVKREAIENFLKTHSGFTDNINNAGKIRYDRAGSPLKRSVIGSVEIYQKEKTKRTSMNMPEVSIESVSKRKTARSRLGEFNKKRPIEGVKKAEKVSKYIKSNFSDHQMHEFIENYYIKRKSNLDEQSSMFSTTMKSFDRGSCLSLDRGNKDNRFFENYENNRNRWKKYANFLSKKVGRQSPENSLINSSDFYCENLQKKSDFDEVQEASLQKSLHGWYGTLRLSPLDGKLNRNYIPVGKHGDIGASEVLHNKSKLLMKKPKDFFLFGNKPLSTSIMDRIEMQKKTSQELPFLDSRKKHLLKTLAKGENQITNMNELFIKGINKFESEVEYGLSIPENKRVLYLNSEEMKSEKLRLSTSPEEIIESHFESKILY</sequence>
<accession>A0AAD1UCG5</accession>
<dbReference type="AlphaFoldDB" id="A0AAD1UCG5"/>
<comment type="caution">
    <text evidence="2">The sequence shown here is derived from an EMBL/GenBank/DDBJ whole genome shotgun (WGS) entry which is preliminary data.</text>
</comment>
<name>A0AAD1UCG5_EUPCR</name>
<evidence type="ECO:0000313" key="2">
    <source>
        <dbReference type="EMBL" id="CAI2362558.1"/>
    </source>
</evidence>
<organism evidence="2 3">
    <name type="scientific">Euplotes crassus</name>
    <dbReference type="NCBI Taxonomy" id="5936"/>
    <lineage>
        <taxon>Eukaryota</taxon>
        <taxon>Sar</taxon>
        <taxon>Alveolata</taxon>
        <taxon>Ciliophora</taxon>
        <taxon>Intramacronucleata</taxon>
        <taxon>Spirotrichea</taxon>
        <taxon>Hypotrichia</taxon>
        <taxon>Euplotida</taxon>
        <taxon>Euplotidae</taxon>
        <taxon>Moneuplotes</taxon>
    </lineage>
</organism>
<proteinExistence type="predicted"/>